<feature type="transmembrane region" description="Helical" evidence="6">
    <location>
        <begin position="254"/>
        <end position="282"/>
    </location>
</feature>
<gene>
    <name evidence="7" type="ORF">SAMN05444148_1404</name>
</gene>
<protein>
    <submittedName>
        <fullName evidence="7">Lysylphosphatidylglycerol synthase TM region</fullName>
    </submittedName>
</protein>
<proteinExistence type="predicted"/>
<keyword evidence="2" id="KW-1003">Cell membrane</keyword>
<reference evidence="8" key="1">
    <citation type="submission" date="2016-11" db="EMBL/GenBank/DDBJ databases">
        <authorList>
            <person name="Varghese N."/>
            <person name="Submissions S."/>
        </authorList>
    </citation>
    <scope>NUCLEOTIDE SEQUENCE [LARGE SCALE GENOMIC DNA]</scope>
    <source>
        <strain evidence="8">DSM 25330</strain>
    </source>
</reference>
<evidence type="ECO:0000256" key="5">
    <source>
        <dbReference type="ARBA" id="ARBA00023136"/>
    </source>
</evidence>
<feature type="transmembrane region" description="Helical" evidence="6">
    <location>
        <begin position="12"/>
        <end position="30"/>
    </location>
</feature>
<evidence type="ECO:0000256" key="3">
    <source>
        <dbReference type="ARBA" id="ARBA00022692"/>
    </source>
</evidence>
<comment type="subcellular location">
    <subcellularLocation>
        <location evidence="1">Cell membrane</location>
        <topology evidence="1">Multi-pass membrane protein</topology>
    </subcellularLocation>
</comment>
<keyword evidence="5 6" id="KW-0472">Membrane</keyword>
<dbReference type="Pfam" id="PF03706">
    <property type="entry name" value="LPG_synthase_TM"/>
    <property type="match status" value="1"/>
</dbReference>
<feature type="transmembrane region" description="Helical" evidence="6">
    <location>
        <begin position="129"/>
        <end position="155"/>
    </location>
</feature>
<evidence type="ECO:0000256" key="4">
    <source>
        <dbReference type="ARBA" id="ARBA00022989"/>
    </source>
</evidence>
<evidence type="ECO:0000313" key="7">
    <source>
        <dbReference type="EMBL" id="SHG97810.1"/>
    </source>
</evidence>
<dbReference type="GO" id="GO:0005886">
    <property type="term" value="C:plasma membrane"/>
    <property type="evidence" value="ECO:0007669"/>
    <property type="project" value="UniProtKB-SubCell"/>
</dbReference>
<dbReference type="OrthoDB" id="1121314at2"/>
<name>A0A1M5P7N9_9FLAO</name>
<dbReference type="RefSeq" id="WP_073084652.1">
    <property type="nucleotide sequence ID" value="NZ_FQWS01000001.1"/>
</dbReference>
<accession>A0A1M5P7N9</accession>
<feature type="transmembrane region" description="Helical" evidence="6">
    <location>
        <begin position="215"/>
        <end position="234"/>
    </location>
</feature>
<dbReference type="STRING" id="1089305.SAMN05444148_1404"/>
<keyword evidence="4 6" id="KW-1133">Transmembrane helix</keyword>
<dbReference type="AlphaFoldDB" id="A0A1M5P7N9"/>
<evidence type="ECO:0000313" key="8">
    <source>
        <dbReference type="Proteomes" id="UP000184522"/>
    </source>
</evidence>
<feature type="transmembrane region" description="Helical" evidence="6">
    <location>
        <begin position="54"/>
        <end position="72"/>
    </location>
</feature>
<dbReference type="Proteomes" id="UP000184522">
    <property type="component" value="Unassembled WGS sequence"/>
</dbReference>
<dbReference type="EMBL" id="FQWS01000001">
    <property type="protein sequence ID" value="SHG97810.1"/>
    <property type="molecule type" value="Genomic_DNA"/>
</dbReference>
<dbReference type="InterPro" id="IPR022791">
    <property type="entry name" value="L-PG_synthase/AglD"/>
</dbReference>
<keyword evidence="3 6" id="KW-0812">Transmembrane</keyword>
<sequence length="322" mass="37023">MLGSLPYKTKQFFIAIIKLSIIVGASYYIYNRLLKNNNLNFTEFTSFLIKNNVFSAKNIFFLLILSVFNWFFEVLKWKNLVETIKKISFFEALEQSLGGLTASLITPNRIGDYGAKAIYFAKQYRKRVVLLNLIANVNQMAVTTIIGIIGLILFYNNYDLELKFYKASRLVLIIIAVGVFTAFGLQQSRFKIKGFSIERIIDFVKHLPQRIHTTTFILSVIRYAIFSFQFYFLLQIFGVNIDYKTAMIAISSMYFLSSIVPSLAVFDVLIKTSAAVFLFSYLGIDELTILSISTLMWLLNFVLPSIFGSYFVLNFRLPKVQD</sequence>
<evidence type="ECO:0000256" key="6">
    <source>
        <dbReference type="SAM" id="Phobius"/>
    </source>
</evidence>
<evidence type="ECO:0000256" key="2">
    <source>
        <dbReference type="ARBA" id="ARBA00022475"/>
    </source>
</evidence>
<organism evidence="7 8">
    <name type="scientific">Winogradskyella jejuensis</name>
    <dbReference type="NCBI Taxonomy" id="1089305"/>
    <lineage>
        <taxon>Bacteria</taxon>
        <taxon>Pseudomonadati</taxon>
        <taxon>Bacteroidota</taxon>
        <taxon>Flavobacteriia</taxon>
        <taxon>Flavobacteriales</taxon>
        <taxon>Flavobacteriaceae</taxon>
        <taxon>Winogradskyella</taxon>
    </lineage>
</organism>
<keyword evidence="8" id="KW-1185">Reference proteome</keyword>
<evidence type="ECO:0000256" key="1">
    <source>
        <dbReference type="ARBA" id="ARBA00004651"/>
    </source>
</evidence>
<feature type="transmembrane region" description="Helical" evidence="6">
    <location>
        <begin position="167"/>
        <end position="185"/>
    </location>
</feature>